<accession>A0A9Q8S9Y6</accession>
<evidence type="ECO:0000313" key="3">
    <source>
        <dbReference type="Proteomes" id="UP000830671"/>
    </source>
</evidence>
<feature type="compositionally biased region" description="Basic and acidic residues" evidence="1">
    <location>
        <begin position="1009"/>
        <end position="1020"/>
    </location>
</feature>
<keyword evidence="3" id="KW-1185">Reference proteome</keyword>
<name>A0A9Q8S9Y6_9PEZI</name>
<dbReference type="RefSeq" id="XP_049135123.1">
    <property type="nucleotide sequence ID" value="XM_049279166.1"/>
</dbReference>
<dbReference type="KEGG" id="clup:CLUP02_00114"/>
<dbReference type="GeneID" id="73334176"/>
<organism evidence="2 3">
    <name type="scientific">Colletotrichum lupini</name>
    <dbReference type="NCBI Taxonomy" id="145971"/>
    <lineage>
        <taxon>Eukaryota</taxon>
        <taxon>Fungi</taxon>
        <taxon>Dikarya</taxon>
        <taxon>Ascomycota</taxon>
        <taxon>Pezizomycotina</taxon>
        <taxon>Sordariomycetes</taxon>
        <taxon>Hypocreomycetidae</taxon>
        <taxon>Glomerellales</taxon>
        <taxon>Glomerellaceae</taxon>
        <taxon>Colletotrichum</taxon>
        <taxon>Colletotrichum acutatum species complex</taxon>
    </lineage>
</organism>
<evidence type="ECO:0000313" key="2">
    <source>
        <dbReference type="EMBL" id="UQC73469.1"/>
    </source>
</evidence>
<gene>
    <name evidence="2" type="ORF">CLUP02_00114</name>
</gene>
<dbReference type="Proteomes" id="UP000830671">
    <property type="component" value="Chromosome 1"/>
</dbReference>
<proteinExistence type="predicted"/>
<feature type="region of interest" description="Disordered" evidence="1">
    <location>
        <begin position="969"/>
        <end position="1030"/>
    </location>
</feature>
<reference evidence="2" key="1">
    <citation type="journal article" date="2021" name="Mol. Plant Microbe Interact.">
        <title>Complete Genome Sequence of the Plant-Pathogenic Fungus Colletotrichum lupini.</title>
        <authorList>
            <person name="Baroncelli R."/>
            <person name="Pensec F."/>
            <person name="Da Lio D."/>
            <person name="Boufleur T."/>
            <person name="Vicente I."/>
            <person name="Sarrocco S."/>
            <person name="Picot A."/>
            <person name="Baraldi E."/>
            <person name="Sukno S."/>
            <person name="Thon M."/>
            <person name="Le Floch G."/>
        </authorList>
    </citation>
    <scope>NUCLEOTIDE SEQUENCE</scope>
    <source>
        <strain evidence="2">IMI 504893</strain>
    </source>
</reference>
<dbReference type="EMBL" id="CP019471">
    <property type="protein sequence ID" value="UQC73469.1"/>
    <property type="molecule type" value="Genomic_DNA"/>
</dbReference>
<evidence type="ECO:0000256" key="1">
    <source>
        <dbReference type="SAM" id="MobiDB-lite"/>
    </source>
</evidence>
<protein>
    <submittedName>
        <fullName evidence="2">Uncharacterized protein</fullName>
    </submittedName>
</protein>
<feature type="compositionally biased region" description="Polar residues" evidence="1">
    <location>
        <begin position="990"/>
        <end position="1002"/>
    </location>
</feature>
<sequence>MKHMLDPNLQLRPASANSELLHTGRTGPHGENGGFVEDLLNGHIHIQAVVLSSSTPFILDTLMPPRRLGTSIQAAPLPGLGRTLPYLTIPYSDKVPYVSIIIYFLLGIDAFHYLDQGRRGEFKAQMGTMPAHDVTPVGWKSRCAKIEERWYSPAGSFLAQYLISDPLNVTYLHSFWSSVSIPLRKWMTPLSVCDFAKSFDPPIPTFMYLQYVFLIVRNVQKRQVLIAGIQKMPLLSIEIRHGSPKVLVGSFSRFRLWVVIPSLLGVPFSLSPFPSHIPHHPPPHTGMKKFADYNATIRFTAGHVQHAQLFRFRIDSMDTRHASPFPDHLSLSAFTSCSYDLPTQFDIDETNKPSSSAPVHLQTLVHSNALGRWVDTNTSDDSVTVCYFAYHGNVRCVLFGRGLRCHHRRHITLPGLSTWQRLRLALHHSGLALGWTLRRGVMGREGEFPSLSAITRTQLSKHPFKRAPEGYAISDYSWYSAHSAPANRRHHLFPLCTIMTRSRRTKVRGGGTALSRPACHWPHDKAANSKSLLHLDYCFASACHLSLGLLEEELTTLFHTDAPCTTSSARGGMASSPRFPFRACLCNAFLTTFVGNLSGISATQVAALAPCLFCPWAKFDVLSKRRPLQHASTVVPANGFRWVMPCTALTRELDTRQEFQRHSSEPSFVYIGVLANPPFKSCLVADLRLNSRIRSSFRGQSEVDGSLTWFGAFHLHLWDTTVLLDHDGPFGAWSRSALEFNGSHVTWSLAKVSCGTVLIGSTCTRPNCTNECHLLIIFSCKAVQDIDLETSFNYEPTQLCLALGNLIFNLRTSPLYNLLADKLPVWIWRDWQFLTSDRVLFNWTSLWDQTANPSLPLFMFAHLMHPLKDTHQELSHEYLGSARTELPITSIESSLAFVGILEFLKVSTLFGRLCVTQDRRQRSGGCSMVVVIVQLSVDSTPCGLWFVAQNKVALANSISFGRSLKTHFTNRKVPNPEPVIRSVSGAPPMSRQSGQPCSSRFTKSPRRFKAPDKSSERERNPTGACESTDTDTTLEGEVCVTYDKTAKSQQWEAEPGCNRSWQSTRPSAASLSAGHRRQIVEYPKASNNVVRATRTPENPCRLCSNASPMFHAQLGIAAMFWLFSARLMNVSSPSFHSATAQIITQRQARLQPGLRIQWDRFGLAMPCNPPGRLASFARVNADSAPELWIGWFYHGRNAECSTADDQRGTNLCKPFIKLSTVLVDAMYQQNQDVVSSVFCGRRSGLSWPGTAFSHTIPLQLRPFMSSAATAAADGERAHPRSVPAIRHPNLLAGSGIPRPDCMCFSGTSSELPTAEAQVDTDTVVGQNFASYLNLDGVRGIGRDTAR</sequence>